<dbReference type="InterPro" id="IPR010723">
    <property type="entry name" value="HemN_C"/>
</dbReference>
<comment type="similarity">
    <text evidence="3 15">Belongs to the anaerobic coproporphyrinogen-III oxidase family.</text>
</comment>
<evidence type="ECO:0000256" key="7">
    <source>
        <dbReference type="ARBA" id="ARBA00022691"/>
    </source>
</evidence>
<evidence type="ECO:0000256" key="15">
    <source>
        <dbReference type="PIRNR" id="PIRNR000167"/>
    </source>
</evidence>
<evidence type="ECO:0000259" key="18">
    <source>
        <dbReference type="PROSITE" id="PS51918"/>
    </source>
</evidence>
<evidence type="ECO:0000256" key="14">
    <source>
        <dbReference type="ARBA" id="ARBA00048321"/>
    </source>
</evidence>
<keyword evidence="12 15" id="KW-0627">Porphyrin biosynthesis</keyword>
<keyword evidence="8 15" id="KW-0479">Metal-binding</keyword>
<keyword evidence="10 15" id="KW-0408">Iron</keyword>
<comment type="catalytic activity">
    <reaction evidence="14 15">
        <text>coproporphyrinogen III + 2 S-adenosyl-L-methionine = protoporphyrinogen IX + 2 5'-deoxyadenosine + 2 L-methionine + 2 CO2</text>
        <dbReference type="Rhea" id="RHEA:15425"/>
        <dbReference type="ChEBI" id="CHEBI:16526"/>
        <dbReference type="ChEBI" id="CHEBI:17319"/>
        <dbReference type="ChEBI" id="CHEBI:57307"/>
        <dbReference type="ChEBI" id="CHEBI:57309"/>
        <dbReference type="ChEBI" id="CHEBI:57844"/>
        <dbReference type="ChEBI" id="CHEBI:59789"/>
        <dbReference type="EC" id="1.3.98.3"/>
    </reaction>
</comment>
<feature type="binding site" evidence="16">
    <location>
        <position position="57"/>
    </location>
    <ligand>
        <name>S-adenosyl-L-methionine</name>
        <dbReference type="ChEBI" id="CHEBI:59789"/>
        <label>1</label>
    </ligand>
</feature>
<dbReference type="SFLD" id="SFLDG01065">
    <property type="entry name" value="anaerobic_coproporphyrinogen-I"/>
    <property type="match status" value="1"/>
</dbReference>
<evidence type="ECO:0000313" key="19">
    <source>
        <dbReference type="EMBL" id="ERJ17763.1"/>
    </source>
</evidence>
<feature type="binding site" evidence="16">
    <location>
        <position position="176"/>
    </location>
    <ligand>
        <name>S-adenosyl-L-methionine</name>
        <dbReference type="ChEBI" id="CHEBI:59789"/>
        <label>2</label>
    </ligand>
</feature>
<dbReference type="Pfam" id="PF04055">
    <property type="entry name" value="Radical_SAM"/>
    <property type="match status" value="1"/>
</dbReference>
<reference evidence="19 20" key="2">
    <citation type="journal article" date="2013" name="PLoS ONE">
        <title>INDIGO - INtegrated Data Warehouse of MIcrobial GenOmes with Examples from the Red Sea Extremophiles.</title>
        <authorList>
            <person name="Alam I."/>
            <person name="Antunes A."/>
            <person name="Kamau A.A."/>
            <person name="Ba Alawi W."/>
            <person name="Kalkatawi M."/>
            <person name="Stingl U."/>
            <person name="Bajic V.B."/>
        </authorList>
    </citation>
    <scope>NUCLEOTIDE SEQUENCE [LARGE SCALE GENOMIC DNA]</scope>
    <source>
        <strain evidence="19 20">E1L3A</strain>
    </source>
</reference>
<evidence type="ECO:0000256" key="1">
    <source>
        <dbReference type="ARBA" id="ARBA00004496"/>
    </source>
</evidence>
<comment type="subunit">
    <text evidence="4">Monomer.</text>
</comment>
<dbReference type="GO" id="GO:0051989">
    <property type="term" value="F:coproporphyrinogen dehydrogenase activity"/>
    <property type="evidence" value="ECO:0007669"/>
    <property type="project" value="UniProtKB-EC"/>
</dbReference>
<dbReference type="PIRSF" id="PIRSF000167">
    <property type="entry name" value="HemN"/>
    <property type="match status" value="1"/>
</dbReference>
<evidence type="ECO:0000256" key="11">
    <source>
        <dbReference type="ARBA" id="ARBA00023014"/>
    </source>
</evidence>
<feature type="binding site" evidence="16">
    <location>
        <position position="247"/>
    </location>
    <ligand>
        <name>S-adenosyl-L-methionine</name>
        <dbReference type="ChEBI" id="CHEBI:59789"/>
        <label>2</label>
    </ligand>
</feature>
<keyword evidence="20" id="KW-1185">Reference proteome</keyword>
<dbReference type="Gene3D" id="3.80.30.20">
    <property type="entry name" value="tm_1862 like domain"/>
    <property type="match status" value="1"/>
</dbReference>
<evidence type="ECO:0000256" key="6">
    <source>
        <dbReference type="ARBA" id="ARBA00022490"/>
    </source>
</evidence>
<proteinExistence type="inferred from homology"/>
<keyword evidence="6 15" id="KW-0963">Cytoplasm</keyword>
<dbReference type="PROSITE" id="PS51918">
    <property type="entry name" value="RADICAL_SAM"/>
    <property type="match status" value="1"/>
</dbReference>
<evidence type="ECO:0000256" key="16">
    <source>
        <dbReference type="PIRSR" id="PIRSR000167-1"/>
    </source>
</evidence>
<evidence type="ECO:0000256" key="10">
    <source>
        <dbReference type="ARBA" id="ARBA00023004"/>
    </source>
</evidence>
<dbReference type="PANTHER" id="PTHR13932">
    <property type="entry name" value="COPROPORPHYRINIGEN III OXIDASE"/>
    <property type="match status" value="1"/>
</dbReference>
<evidence type="ECO:0000256" key="9">
    <source>
        <dbReference type="ARBA" id="ARBA00023002"/>
    </source>
</evidence>
<dbReference type="EC" id="1.3.98.3" evidence="15"/>
<dbReference type="UniPathway" id="UPA00251">
    <property type="reaction ID" value="UER00323"/>
</dbReference>
<reference evidence="19 20" key="1">
    <citation type="journal article" date="2011" name="J. Bacteriol.">
        <title>Genome sequence of Salinisphaera shabanensis, a gammaproteobacterium from the harsh, variable environment of the brine-seawater interface of the Shaban Deep in the Red Sea.</title>
        <authorList>
            <person name="Antunes A."/>
            <person name="Alam I."/>
            <person name="Bajic V.B."/>
            <person name="Stingl U."/>
        </authorList>
    </citation>
    <scope>NUCLEOTIDE SEQUENCE [LARGE SCALE GENOMIC DNA]</scope>
    <source>
        <strain evidence="19 20">E1L3A</strain>
    </source>
</reference>
<comment type="function">
    <text evidence="13">Involved in the heme biosynthesis. Catalyzes the anaerobic oxidative decarboxylation of propionate groups of rings A and B of coproporphyrinogen III to yield the vinyl groups in protoporphyrinogen IX.</text>
</comment>
<feature type="binding site" evidence="16">
    <location>
        <begin position="69"/>
        <end position="71"/>
    </location>
    <ligand>
        <name>S-adenosyl-L-methionine</name>
        <dbReference type="ChEBI" id="CHEBI:59789"/>
        <label>2</label>
    </ligand>
</feature>
<gene>
    <name evidence="19" type="ORF">SSPSH_003447</name>
</gene>
<dbReference type="Pfam" id="PF06969">
    <property type="entry name" value="HemN_C"/>
    <property type="match status" value="1"/>
</dbReference>
<comment type="pathway">
    <text evidence="2 15">Porphyrin-containing compound metabolism; protoporphyrin-IX biosynthesis; protoporphyrinogen-IX from coproporphyrinogen-III (AdoMet route): step 1/1.</text>
</comment>
<dbReference type="InterPro" id="IPR058240">
    <property type="entry name" value="rSAM_sf"/>
</dbReference>
<organism evidence="19 20">
    <name type="scientific">Salinisphaera shabanensis E1L3A</name>
    <dbReference type="NCBI Taxonomy" id="1033802"/>
    <lineage>
        <taxon>Bacteria</taxon>
        <taxon>Pseudomonadati</taxon>
        <taxon>Pseudomonadota</taxon>
        <taxon>Gammaproteobacteria</taxon>
        <taxon>Salinisphaerales</taxon>
        <taxon>Salinisphaeraceae</taxon>
        <taxon>Salinisphaera</taxon>
    </lineage>
</organism>
<dbReference type="InterPro" id="IPR034505">
    <property type="entry name" value="Coproporphyrinogen-III_oxidase"/>
</dbReference>
<keyword evidence="5 15" id="KW-0004">4Fe-4S</keyword>
<evidence type="ECO:0000256" key="5">
    <source>
        <dbReference type="ARBA" id="ARBA00022485"/>
    </source>
</evidence>
<feature type="binding site" evidence="17">
    <location>
        <position position="70"/>
    </location>
    <ligand>
        <name>[4Fe-4S] cluster</name>
        <dbReference type="ChEBI" id="CHEBI:49883"/>
        <note>4Fe-4S-S-AdoMet</note>
    </ligand>
</feature>
<dbReference type="PANTHER" id="PTHR13932:SF6">
    <property type="entry name" value="OXYGEN-INDEPENDENT COPROPORPHYRINOGEN III OXIDASE"/>
    <property type="match status" value="1"/>
</dbReference>
<keyword evidence="7 15" id="KW-0949">S-adenosyl-L-methionine</keyword>
<sequence length="461" mass="51379">MSSSLSFDMDMVRRYSGSGPRYTSYPTAPHFSQDFDEAAYRERVAASNAAGGPLSLYLHLPFCSSPCFYCACTRVITRQPQVIDSYVTALRREIALQGALYDSNRTVSQMAWGGGTPTYLTSAQMTALMTDLGTHFDLDTADSREFTMEIDPRTVDTDSIGLMAALGFNRASLGVQDFDINVQKAVNRIQSKDQVARVLDELRRVGFQSVNFDLIYGLPCQSVMGFNATLSEVILRRPERIALYSYAHMPQLFSAQRQIRDEDMPSAETKLALMALAIERLTAAGYVYIGMDHFALPDDELAVAQREGRLYRNFQGYSTHRGCDLVGMGMSAISSVADSYNQHGKSIPDYQQALAEGRLPVQRGVALTDDDRLRRDVIQGLMCHDRLDFAPIEQRHGIVFNDYFAVELEALTALADDALIVIDAGGIDILDRGRLLLRPIAMVFDAYLKQRETPARFSRVI</sequence>
<dbReference type="InterPro" id="IPR007197">
    <property type="entry name" value="rSAM"/>
</dbReference>
<dbReference type="NCBIfam" id="TIGR00538">
    <property type="entry name" value="hemN"/>
    <property type="match status" value="1"/>
</dbReference>
<feature type="binding site" evidence="17">
    <location>
        <position position="67"/>
    </location>
    <ligand>
        <name>[4Fe-4S] cluster</name>
        <dbReference type="ChEBI" id="CHEBI:49883"/>
        <note>4Fe-4S-S-AdoMet</note>
    </ligand>
</feature>
<dbReference type="GO" id="GO:0046872">
    <property type="term" value="F:metal ion binding"/>
    <property type="evidence" value="ECO:0007669"/>
    <property type="project" value="UniProtKB-KW"/>
</dbReference>
<dbReference type="InterPro" id="IPR004558">
    <property type="entry name" value="Coprogen_oxidase_HemN"/>
</dbReference>
<keyword evidence="9 15" id="KW-0560">Oxidoreductase</keyword>
<dbReference type="eggNOG" id="COG0635">
    <property type="taxonomic scope" value="Bacteria"/>
</dbReference>
<feature type="binding site" evidence="16">
    <location>
        <begin position="115"/>
        <end position="116"/>
    </location>
    <ligand>
        <name>S-adenosyl-L-methionine</name>
        <dbReference type="ChEBI" id="CHEBI:59789"/>
        <label>2</label>
    </ligand>
</feature>
<keyword evidence="11 15" id="KW-0411">Iron-sulfur</keyword>
<evidence type="ECO:0000256" key="12">
    <source>
        <dbReference type="ARBA" id="ARBA00023244"/>
    </source>
</evidence>
<dbReference type="InterPro" id="IPR023404">
    <property type="entry name" value="rSAM_horseshoe"/>
</dbReference>
<feature type="binding site" evidence="16">
    <location>
        <position position="213"/>
    </location>
    <ligand>
        <name>S-adenosyl-L-methionine</name>
        <dbReference type="ChEBI" id="CHEBI:59789"/>
        <label>2</label>
    </ligand>
</feature>
<evidence type="ECO:0000256" key="17">
    <source>
        <dbReference type="PIRSR" id="PIRSR000167-2"/>
    </source>
</evidence>
<feature type="binding site" evidence="16">
    <location>
        <position position="114"/>
    </location>
    <ligand>
        <name>S-adenosyl-L-methionine</name>
        <dbReference type="ChEBI" id="CHEBI:59789"/>
        <label>1</label>
    </ligand>
</feature>
<dbReference type="OrthoDB" id="9808022at2"/>
<dbReference type="Gene3D" id="1.10.10.920">
    <property type="match status" value="1"/>
</dbReference>
<evidence type="ECO:0000256" key="8">
    <source>
        <dbReference type="ARBA" id="ARBA00022723"/>
    </source>
</evidence>
<feature type="binding site" evidence="16">
    <location>
        <position position="333"/>
    </location>
    <ligand>
        <name>S-adenosyl-L-methionine</name>
        <dbReference type="ChEBI" id="CHEBI:59789"/>
        <label>1</label>
    </ligand>
</feature>
<dbReference type="SMART" id="SM00729">
    <property type="entry name" value="Elp3"/>
    <property type="match status" value="1"/>
</dbReference>
<dbReference type="InterPro" id="IPR006638">
    <property type="entry name" value="Elp3/MiaA/NifB-like_rSAM"/>
</dbReference>
<protein>
    <recommendedName>
        <fullName evidence="15">Coproporphyrinogen-III oxidase</fullName>
        <ecNumber evidence="15">1.3.98.3</ecNumber>
    </recommendedName>
</protein>
<dbReference type="RefSeq" id="WP_006912990.1">
    <property type="nucleotide sequence ID" value="NZ_AFNV02000029.1"/>
</dbReference>
<dbReference type="GO" id="GO:0051539">
    <property type="term" value="F:4 iron, 4 sulfur cluster binding"/>
    <property type="evidence" value="ECO:0007669"/>
    <property type="project" value="UniProtKB-KW"/>
</dbReference>
<dbReference type="AlphaFoldDB" id="F7Q874"/>
<feature type="binding site" evidence="16">
    <location>
        <position position="188"/>
    </location>
    <ligand>
        <name>S-adenosyl-L-methionine</name>
        <dbReference type="ChEBI" id="CHEBI:59789"/>
        <label>2</label>
    </ligand>
</feature>
<evidence type="ECO:0000256" key="4">
    <source>
        <dbReference type="ARBA" id="ARBA00011245"/>
    </source>
</evidence>
<evidence type="ECO:0000256" key="2">
    <source>
        <dbReference type="ARBA" id="ARBA00004785"/>
    </source>
</evidence>
<evidence type="ECO:0000256" key="13">
    <source>
        <dbReference type="ARBA" id="ARBA00024295"/>
    </source>
</evidence>
<evidence type="ECO:0000256" key="3">
    <source>
        <dbReference type="ARBA" id="ARBA00005493"/>
    </source>
</evidence>
<evidence type="ECO:0000313" key="20">
    <source>
        <dbReference type="Proteomes" id="UP000006242"/>
    </source>
</evidence>
<comment type="cofactor">
    <cofactor evidence="15 17">
        <name>[4Fe-4S] cluster</name>
        <dbReference type="ChEBI" id="CHEBI:49883"/>
    </cofactor>
    <text evidence="15 17">Binds 1 [4Fe-4S] cluster. The cluster is coordinated with 3 cysteines and an exchangeable S-adenosyl-L-methionine.</text>
</comment>
<dbReference type="EMBL" id="AFNV02000029">
    <property type="protein sequence ID" value="ERJ17763.1"/>
    <property type="molecule type" value="Genomic_DNA"/>
</dbReference>
<dbReference type="GO" id="GO:0006782">
    <property type="term" value="P:protoporphyrinogen IX biosynthetic process"/>
    <property type="evidence" value="ECO:0007669"/>
    <property type="project" value="UniProtKB-UniPathway"/>
</dbReference>
<feature type="domain" description="Radical SAM core" evidence="18">
    <location>
        <begin position="48"/>
        <end position="283"/>
    </location>
</feature>
<dbReference type="GO" id="GO:0005737">
    <property type="term" value="C:cytoplasm"/>
    <property type="evidence" value="ECO:0007669"/>
    <property type="project" value="UniProtKB-SubCell"/>
</dbReference>
<feature type="binding site" evidence="17">
    <location>
        <position position="63"/>
    </location>
    <ligand>
        <name>[4Fe-4S] cluster</name>
        <dbReference type="ChEBI" id="CHEBI:49883"/>
        <note>4Fe-4S-S-AdoMet</note>
    </ligand>
</feature>
<dbReference type="Proteomes" id="UP000006242">
    <property type="component" value="Unassembled WGS sequence"/>
</dbReference>
<dbReference type="GO" id="GO:0004109">
    <property type="term" value="F:coproporphyrinogen oxidase activity"/>
    <property type="evidence" value="ECO:0007669"/>
    <property type="project" value="InterPro"/>
</dbReference>
<dbReference type="STRING" id="1033802.SSPSH_003447"/>
<accession>F7Q874</accession>
<comment type="subcellular location">
    <subcellularLocation>
        <location evidence="1 15">Cytoplasm</location>
    </subcellularLocation>
</comment>
<dbReference type="SFLD" id="SFLDS00029">
    <property type="entry name" value="Radical_SAM"/>
    <property type="match status" value="1"/>
</dbReference>
<comment type="caution">
    <text evidence="19">The sequence shown here is derived from an EMBL/GenBank/DDBJ whole genome shotgun (WGS) entry which is preliminary data.</text>
</comment>
<dbReference type="FunFam" id="1.10.10.920:FF:000001">
    <property type="entry name" value="Coproporphyrinogen-III oxidase"/>
    <property type="match status" value="1"/>
</dbReference>
<name>F7Q874_9GAMM</name>
<feature type="binding site" evidence="16">
    <location>
        <position position="149"/>
    </location>
    <ligand>
        <name>S-adenosyl-L-methionine</name>
        <dbReference type="ChEBI" id="CHEBI:59789"/>
        <label>1</label>
    </ligand>
</feature>
<dbReference type="SUPFAM" id="SSF102114">
    <property type="entry name" value="Radical SAM enzymes"/>
    <property type="match status" value="1"/>
</dbReference>